<dbReference type="Proteomes" id="UP000053875">
    <property type="component" value="Unassembled WGS sequence"/>
</dbReference>
<keyword evidence="3 14" id="KW-1003">Cell membrane</keyword>
<evidence type="ECO:0000256" key="3">
    <source>
        <dbReference type="ARBA" id="ARBA00022475"/>
    </source>
</evidence>
<feature type="transmembrane region" description="Helical" evidence="14">
    <location>
        <begin position="72"/>
        <end position="95"/>
    </location>
</feature>
<keyword evidence="6 14" id="KW-0297">G-protein coupled receptor</keyword>
<feature type="non-terminal residue" evidence="16">
    <location>
        <position position="1"/>
    </location>
</feature>
<dbReference type="GO" id="GO:0001609">
    <property type="term" value="F:G protein-coupled adenosine receptor activity"/>
    <property type="evidence" value="ECO:0007669"/>
    <property type="project" value="UniProtKB-UniRule"/>
</dbReference>
<dbReference type="GO" id="GO:0005886">
    <property type="term" value="C:plasma membrane"/>
    <property type="evidence" value="ECO:0007669"/>
    <property type="project" value="UniProtKB-SubCell"/>
</dbReference>
<protein>
    <recommendedName>
        <fullName evidence="2 14">Adenosine receptor A3</fullName>
    </recommendedName>
</protein>
<dbReference type="PANTHER" id="PTHR24246">
    <property type="entry name" value="OLFACTORY RECEPTOR AND ADENOSINE RECEPTOR"/>
    <property type="match status" value="1"/>
</dbReference>
<evidence type="ECO:0000313" key="16">
    <source>
        <dbReference type="EMBL" id="KFV61339.1"/>
    </source>
</evidence>
<evidence type="ECO:0000256" key="7">
    <source>
        <dbReference type="ARBA" id="ARBA00023136"/>
    </source>
</evidence>
<keyword evidence="5 14" id="KW-1133">Transmembrane helix</keyword>
<comment type="similarity">
    <text evidence="14">Belongs to the G-protein coupled receptor 1 family.</text>
</comment>
<organism evidence="16 17">
    <name type="scientific">Dryobates pubescens</name>
    <name type="common">Downy woodpecker</name>
    <name type="synonym">Picoides pubescens</name>
    <dbReference type="NCBI Taxonomy" id="118200"/>
    <lineage>
        <taxon>Eukaryota</taxon>
        <taxon>Metazoa</taxon>
        <taxon>Chordata</taxon>
        <taxon>Craniata</taxon>
        <taxon>Vertebrata</taxon>
        <taxon>Euteleostomi</taxon>
        <taxon>Archelosauria</taxon>
        <taxon>Archosauria</taxon>
        <taxon>Dinosauria</taxon>
        <taxon>Saurischia</taxon>
        <taxon>Theropoda</taxon>
        <taxon>Coelurosauria</taxon>
        <taxon>Aves</taxon>
        <taxon>Neognathae</taxon>
        <taxon>Neoaves</taxon>
        <taxon>Telluraves</taxon>
        <taxon>Coraciimorphae</taxon>
        <taxon>Piciformes</taxon>
        <taxon>Picidae</taxon>
        <taxon>Dryobates</taxon>
    </lineage>
</organism>
<feature type="transmembrane region" description="Helical" evidence="14">
    <location>
        <begin position="116"/>
        <end position="138"/>
    </location>
</feature>
<keyword evidence="7 14" id="KW-0472">Membrane</keyword>
<comment type="subcellular location">
    <subcellularLocation>
        <location evidence="1 14">Cell membrane</location>
        <topology evidence="1 14">Multi-pass membrane protein</topology>
    </subcellularLocation>
</comment>
<dbReference type="InterPro" id="IPR000276">
    <property type="entry name" value="GPCR_Rhodpsn"/>
</dbReference>
<evidence type="ECO:0000259" key="15">
    <source>
        <dbReference type="PROSITE" id="PS50262"/>
    </source>
</evidence>
<dbReference type="AlphaFoldDB" id="A0A093G3J7"/>
<keyword evidence="11 14" id="KW-0325">Glycoprotein</keyword>
<feature type="non-terminal residue" evidence="16">
    <location>
        <position position="240"/>
    </location>
</feature>
<gene>
    <name evidence="16" type="ORF">N307_00113</name>
</gene>
<name>A0A093G3J7_DRYPU</name>
<dbReference type="SUPFAM" id="SSF81321">
    <property type="entry name" value="Family A G protein-coupled receptor-like"/>
    <property type="match status" value="1"/>
</dbReference>
<dbReference type="GO" id="GO:0030425">
    <property type="term" value="C:dendrite"/>
    <property type="evidence" value="ECO:0007669"/>
    <property type="project" value="TreeGrafter"/>
</dbReference>
<proteinExistence type="inferred from homology"/>
<dbReference type="PROSITE" id="PS50262">
    <property type="entry name" value="G_PROTEIN_RECEP_F1_2"/>
    <property type="match status" value="1"/>
</dbReference>
<dbReference type="PRINTS" id="PR00555">
    <property type="entry name" value="ADENOSINEA3R"/>
</dbReference>
<accession>A0A093G3J7</accession>
<comment type="function">
    <text evidence="14">Receptor for adenosine. The activity of this receptor is mediated by G proteins which inhibit adenylyl cyclase.</text>
</comment>
<evidence type="ECO:0000256" key="13">
    <source>
        <dbReference type="ARBA" id="ARBA00023288"/>
    </source>
</evidence>
<dbReference type="PRINTS" id="PR00424">
    <property type="entry name" value="ADENOSINER"/>
</dbReference>
<dbReference type="InterPro" id="IPR001634">
    <property type="entry name" value="Adenosn_rcpt"/>
</dbReference>
<feature type="transmembrane region" description="Helical" evidence="14">
    <location>
        <begin position="162"/>
        <end position="189"/>
    </location>
</feature>
<evidence type="ECO:0000256" key="6">
    <source>
        <dbReference type="ARBA" id="ARBA00023040"/>
    </source>
</evidence>
<sequence length="240" mass="26889">DRVYIGAEGLVALFATLGNILVIWVVKLNSGFQNPTLHFIVSLALADIAVGVVVIPLAVVVSLGIAVRFHTCLLMCCLMVLFTIASVLSLLAIAIDRYLRVKLTTRYKAVTTRRRIWWALGSCWSVSLLVAFVPMFGWNKAESRSSDFFRCEFTSVMREDYMVFFCFFTCIVVPLLTMCALYASIFYIVRTKLSQSTSKGRGAGGFYGQEFKIAKSLALILFLFAVSWLPLFILNCISYF</sequence>
<dbReference type="PRINTS" id="PR00237">
    <property type="entry name" value="GPCRRHODOPSN"/>
</dbReference>
<evidence type="ECO:0000256" key="10">
    <source>
        <dbReference type="ARBA" id="ARBA00023170"/>
    </source>
</evidence>
<keyword evidence="12 14" id="KW-0807">Transducer</keyword>
<dbReference type="InterPro" id="IPR000466">
    <property type="entry name" value="Adeno_A3_rcpt"/>
</dbReference>
<feature type="domain" description="G-protein coupled receptors family 1 profile" evidence="15">
    <location>
        <begin position="18"/>
        <end position="240"/>
    </location>
</feature>
<evidence type="ECO:0000256" key="9">
    <source>
        <dbReference type="ARBA" id="ARBA00023157"/>
    </source>
</evidence>
<keyword evidence="8" id="KW-0564">Palmitate</keyword>
<keyword evidence="13" id="KW-0449">Lipoprotein</keyword>
<dbReference type="PROSITE" id="PS00237">
    <property type="entry name" value="G_PROTEIN_RECEP_F1_1"/>
    <property type="match status" value="1"/>
</dbReference>
<keyword evidence="4 14" id="KW-0812">Transmembrane</keyword>
<dbReference type="STRING" id="118200.A0A093G3J7"/>
<dbReference type="EMBL" id="KL214740">
    <property type="protein sequence ID" value="KFV61339.1"/>
    <property type="molecule type" value="Genomic_DNA"/>
</dbReference>
<feature type="transmembrane region" description="Helical" evidence="14">
    <location>
        <begin position="38"/>
        <end position="66"/>
    </location>
</feature>
<keyword evidence="9 14" id="KW-1015">Disulfide bond</keyword>
<dbReference type="Gene3D" id="1.20.1070.10">
    <property type="entry name" value="Rhodopsin 7-helix transmembrane proteins"/>
    <property type="match status" value="1"/>
</dbReference>
<feature type="transmembrane region" description="Helical" evidence="14">
    <location>
        <begin position="216"/>
        <end position="234"/>
    </location>
</feature>
<evidence type="ECO:0000313" key="17">
    <source>
        <dbReference type="Proteomes" id="UP000053875"/>
    </source>
</evidence>
<evidence type="ECO:0000256" key="12">
    <source>
        <dbReference type="ARBA" id="ARBA00023224"/>
    </source>
</evidence>
<evidence type="ECO:0000256" key="1">
    <source>
        <dbReference type="ARBA" id="ARBA00004651"/>
    </source>
</evidence>
<evidence type="ECO:0000256" key="2">
    <source>
        <dbReference type="ARBA" id="ARBA00021738"/>
    </source>
</evidence>
<dbReference type="InterPro" id="IPR017452">
    <property type="entry name" value="GPCR_Rhodpsn_7TM"/>
</dbReference>
<dbReference type="GO" id="GO:0045202">
    <property type="term" value="C:synapse"/>
    <property type="evidence" value="ECO:0007669"/>
    <property type="project" value="TreeGrafter"/>
</dbReference>
<evidence type="ECO:0000256" key="5">
    <source>
        <dbReference type="ARBA" id="ARBA00022989"/>
    </source>
</evidence>
<keyword evidence="10 14" id="KW-0675">Receptor</keyword>
<evidence type="ECO:0000256" key="14">
    <source>
        <dbReference type="RuleBase" id="RU201114"/>
    </source>
</evidence>
<feature type="transmembrane region" description="Helical" evidence="14">
    <location>
        <begin position="6"/>
        <end position="26"/>
    </location>
</feature>
<evidence type="ECO:0000256" key="8">
    <source>
        <dbReference type="ARBA" id="ARBA00023139"/>
    </source>
</evidence>
<evidence type="ECO:0000256" key="4">
    <source>
        <dbReference type="ARBA" id="ARBA00022692"/>
    </source>
</evidence>
<evidence type="ECO:0000256" key="11">
    <source>
        <dbReference type="ARBA" id="ARBA00023180"/>
    </source>
</evidence>
<dbReference type="Pfam" id="PF00001">
    <property type="entry name" value="7tm_1"/>
    <property type="match status" value="1"/>
</dbReference>
<keyword evidence="17" id="KW-1185">Reference proteome</keyword>
<dbReference type="PANTHER" id="PTHR24246:SF2">
    <property type="entry name" value="ADENOSINE RECEPTOR A3"/>
    <property type="match status" value="1"/>
</dbReference>
<reference evidence="16 17" key="1">
    <citation type="submission" date="2014-04" db="EMBL/GenBank/DDBJ databases">
        <title>Genome evolution of avian class.</title>
        <authorList>
            <person name="Zhang G."/>
            <person name="Li C."/>
        </authorList>
    </citation>
    <scope>NUCLEOTIDE SEQUENCE [LARGE SCALE GENOMIC DNA]</scope>
    <source>
        <strain evidence="16">BGI_N307</strain>
    </source>
</reference>